<dbReference type="Proteomes" id="UP000606900">
    <property type="component" value="Unassembled WGS sequence"/>
</dbReference>
<evidence type="ECO:0000256" key="1">
    <source>
        <dbReference type="ARBA" id="ARBA00038248"/>
    </source>
</evidence>
<gene>
    <name evidence="3" type="ORF">ISP06_10690</name>
</gene>
<feature type="domain" description="HEPN" evidence="2">
    <location>
        <begin position="6"/>
        <end position="77"/>
    </location>
</feature>
<dbReference type="RefSeq" id="WP_276699982.1">
    <property type="nucleotide sequence ID" value="NZ_JADIIL010000038.1"/>
</dbReference>
<dbReference type="EMBL" id="JADIIL010000038">
    <property type="protein sequence ID" value="MBF4475915.1"/>
    <property type="molecule type" value="Genomic_DNA"/>
</dbReference>
<evidence type="ECO:0000259" key="2">
    <source>
        <dbReference type="Pfam" id="PF05168"/>
    </source>
</evidence>
<protein>
    <submittedName>
        <fullName evidence="3">HEPN domain-containing protein</fullName>
    </submittedName>
</protein>
<dbReference type="Gene3D" id="1.20.120.330">
    <property type="entry name" value="Nucleotidyltransferases domain 2"/>
    <property type="match status" value="1"/>
</dbReference>
<dbReference type="InterPro" id="IPR007842">
    <property type="entry name" value="HEPN_dom"/>
</dbReference>
<comment type="similarity">
    <text evidence="1">Belongs to the UPF0332 family.</text>
</comment>
<evidence type="ECO:0000313" key="4">
    <source>
        <dbReference type="Proteomes" id="UP000606900"/>
    </source>
</evidence>
<dbReference type="InterPro" id="IPR052226">
    <property type="entry name" value="UPF0332_toxin"/>
</dbReference>
<evidence type="ECO:0000313" key="3">
    <source>
        <dbReference type="EMBL" id="MBF4475915.1"/>
    </source>
</evidence>
<dbReference type="PANTHER" id="PTHR36565">
    <property type="entry name" value="UPF0332 PROTEIN TM_1000"/>
    <property type="match status" value="1"/>
</dbReference>
<proteinExistence type="inferred from homology"/>
<comment type="caution">
    <text evidence="3">The sequence shown here is derived from an EMBL/GenBank/DDBJ whole genome shotgun (WGS) entry which is preliminary data.</text>
</comment>
<reference evidence="3" key="1">
    <citation type="submission" date="2020-10" db="EMBL/GenBank/DDBJ databases">
        <title>Dehalococcoides mccartyi of a TCE/Cr reducing biochatode.</title>
        <authorList>
            <person name="Matturro B."/>
        </authorList>
    </citation>
    <scope>NUCLEOTIDE SEQUENCE</scope>
    <source>
        <strain evidence="3">Bin2</strain>
    </source>
</reference>
<dbReference type="AlphaFoldDB" id="A0A843AZ60"/>
<sequence>MKGKIELLLERADDNLESIQLLIDNGYHDIAVSRSYYAMFYAAEAVLLTKNLKFSSHSGVVSQFGIHFIKTGIFKPELGRDFNIGMPTRLWPV</sequence>
<dbReference type="PANTHER" id="PTHR36565:SF1">
    <property type="entry name" value="UPF0332 PROTEIN TM_1000"/>
    <property type="match status" value="1"/>
</dbReference>
<organism evidence="3 4">
    <name type="scientific">Methanobacterium formicicum</name>
    <dbReference type="NCBI Taxonomy" id="2162"/>
    <lineage>
        <taxon>Archaea</taxon>
        <taxon>Methanobacteriati</taxon>
        <taxon>Methanobacteriota</taxon>
        <taxon>Methanomada group</taxon>
        <taxon>Methanobacteria</taxon>
        <taxon>Methanobacteriales</taxon>
        <taxon>Methanobacteriaceae</taxon>
        <taxon>Methanobacterium</taxon>
    </lineage>
</organism>
<name>A0A843AZ60_METFO</name>
<dbReference type="Pfam" id="PF05168">
    <property type="entry name" value="HEPN"/>
    <property type="match status" value="1"/>
</dbReference>
<accession>A0A843AZ60</accession>